<dbReference type="PANTHER" id="PTHR43026:SF1">
    <property type="entry name" value="2-HYDROXYACID DEHYDROGENASE HOMOLOG 1-RELATED"/>
    <property type="match status" value="1"/>
</dbReference>
<dbReference type="Gene3D" id="3.40.50.720">
    <property type="entry name" value="NAD(P)-binding Rossmann-like Domain"/>
    <property type="match status" value="2"/>
</dbReference>
<dbReference type="PANTHER" id="PTHR43026">
    <property type="entry name" value="2-HYDROXYACID DEHYDROGENASE HOMOLOG 1-RELATED"/>
    <property type="match status" value="1"/>
</dbReference>
<protein>
    <submittedName>
        <fullName evidence="7">2-hydroxyacid dehydrogenase</fullName>
    </submittedName>
</protein>
<evidence type="ECO:0000256" key="3">
    <source>
        <dbReference type="ARBA" id="ARBA00023027"/>
    </source>
</evidence>
<evidence type="ECO:0000256" key="4">
    <source>
        <dbReference type="RuleBase" id="RU003719"/>
    </source>
</evidence>
<dbReference type="PROSITE" id="PS00671">
    <property type="entry name" value="D_2_HYDROXYACID_DH_3"/>
    <property type="match status" value="1"/>
</dbReference>
<feature type="domain" description="D-isomer specific 2-hydroxyacid dehydrogenase NAD-binding" evidence="6">
    <location>
        <begin position="115"/>
        <end position="303"/>
    </location>
</feature>
<evidence type="ECO:0000259" key="5">
    <source>
        <dbReference type="Pfam" id="PF00389"/>
    </source>
</evidence>
<dbReference type="InterPro" id="IPR029753">
    <property type="entry name" value="D-isomer_DH_CS"/>
</dbReference>
<dbReference type="Proteomes" id="UP000823638">
    <property type="component" value="Unassembled WGS sequence"/>
</dbReference>
<dbReference type="EMBL" id="JADIMM010000097">
    <property type="protein sequence ID" value="MBO8458233.1"/>
    <property type="molecule type" value="Genomic_DNA"/>
</dbReference>
<dbReference type="InterPro" id="IPR006139">
    <property type="entry name" value="D-isomer_2_OHA_DH_cat_dom"/>
</dbReference>
<gene>
    <name evidence="7" type="ORF">IAA81_08430</name>
</gene>
<name>A0A9D9HQZ6_9SPIR</name>
<accession>A0A9D9HQZ6</accession>
<evidence type="ECO:0000256" key="2">
    <source>
        <dbReference type="ARBA" id="ARBA00023002"/>
    </source>
</evidence>
<dbReference type="PROSITE" id="PS00670">
    <property type="entry name" value="D_2_HYDROXYACID_DH_2"/>
    <property type="match status" value="1"/>
</dbReference>
<comment type="similarity">
    <text evidence="1 4">Belongs to the D-isomer specific 2-hydroxyacid dehydrogenase family.</text>
</comment>
<dbReference type="InterPro" id="IPR058205">
    <property type="entry name" value="D-LDH-like"/>
</dbReference>
<organism evidence="7 8">
    <name type="scientific">Candidatus Gallitreponema excrementavium</name>
    <dbReference type="NCBI Taxonomy" id="2840840"/>
    <lineage>
        <taxon>Bacteria</taxon>
        <taxon>Pseudomonadati</taxon>
        <taxon>Spirochaetota</taxon>
        <taxon>Spirochaetia</taxon>
        <taxon>Spirochaetales</taxon>
        <taxon>Candidatus Gallitreponema</taxon>
    </lineage>
</organism>
<comment type="caution">
    <text evidence="7">The sequence shown here is derived from an EMBL/GenBank/DDBJ whole genome shotgun (WGS) entry which is preliminary data.</text>
</comment>
<keyword evidence="3" id="KW-0520">NAD</keyword>
<evidence type="ECO:0000259" key="6">
    <source>
        <dbReference type="Pfam" id="PF02826"/>
    </source>
</evidence>
<dbReference type="GO" id="GO:0016616">
    <property type="term" value="F:oxidoreductase activity, acting on the CH-OH group of donors, NAD or NADP as acceptor"/>
    <property type="evidence" value="ECO:0007669"/>
    <property type="project" value="InterPro"/>
</dbReference>
<evidence type="ECO:0000256" key="1">
    <source>
        <dbReference type="ARBA" id="ARBA00005854"/>
    </source>
</evidence>
<reference evidence="7" key="2">
    <citation type="journal article" date="2021" name="PeerJ">
        <title>Extensive microbial diversity within the chicken gut microbiome revealed by metagenomics and culture.</title>
        <authorList>
            <person name="Gilroy R."/>
            <person name="Ravi A."/>
            <person name="Getino M."/>
            <person name="Pursley I."/>
            <person name="Horton D.L."/>
            <person name="Alikhan N.F."/>
            <person name="Baker D."/>
            <person name="Gharbi K."/>
            <person name="Hall N."/>
            <person name="Watson M."/>
            <person name="Adriaenssens E.M."/>
            <person name="Foster-Nyarko E."/>
            <person name="Jarju S."/>
            <person name="Secka A."/>
            <person name="Antonio M."/>
            <person name="Oren A."/>
            <person name="Chaudhuri R.R."/>
            <person name="La Ragione R."/>
            <person name="Hildebrand F."/>
            <person name="Pallen M.J."/>
        </authorList>
    </citation>
    <scope>NUCLEOTIDE SEQUENCE</scope>
    <source>
        <strain evidence="7">10532</strain>
    </source>
</reference>
<dbReference type="SUPFAM" id="SSF52283">
    <property type="entry name" value="Formate/glycerate dehydrogenase catalytic domain-like"/>
    <property type="match status" value="1"/>
</dbReference>
<reference evidence="7" key="1">
    <citation type="submission" date="2020-10" db="EMBL/GenBank/DDBJ databases">
        <authorList>
            <person name="Gilroy R."/>
        </authorList>
    </citation>
    <scope>NUCLEOTIDE SEQUENCE</scope>
    <source>
        <strain evidence="7">10532</strain>
    </source>
</reference>
<dbReference type="InterPro" id="IPR036291">
    <property type="entry name" value="NAD(P)-bd_dom_sf"/>
</dbReference>
<feature type="domain" description="D-isomer specific 2-hydroxyacid dehydrogenase catalytic" evidence="5">
    <location>
        <begin position="9"/>
        <end position="334"/>
    </location>
</feature>
<dbReference type="CDD" id="cd12183">
    <property type="entry name" value="LDH_like_2"/>
    <property type="match status" value="1"/>
</dbReference>
<dbReference type="InterPro" id="IPR006140">
    <property type="entry name" value="D-isomer_DH_NAD-bd"/>
</dbReference>
<dbReference type="SUPFAM" id="SSF51735">
    <property type="entry name" value="NAD(P)-binding Rossmann-fold domains"/>
    <property type="match status" value="1"/>
</dbReference>
<evidence type="ECO:0000313" key="8">
    <source>
        <dbReference type="Proteomes" id="UP000823638"/>
    </source>
</evidence>
<dbReference type="GO" id="GO:0051287">
    <property type="term" value="F:NAD binding"/>
    <property type="evidence" value="ECO:0007669"/>
    <property type="project" value="InterPro"/>
</dbReference>
<sequence length="341" mass="38219">MNNKEPVNIAFFDSKPYDIAFFTEANKNFLYNIEFLEPNLNRKTAVLAKGAQVVCAFVNDKLDKETLDILYNEGIRLVVMRCAGYNNVDLEAAYGKITILRVPAYSPYSVAEFALAALLSLTRKIPQAFNRTRNGNFQLSGLTGRDLHGRVCGVIGTGKIGKIFAELMKGFGMEILLYDKFPDEAWAKEKGFRYTDLDELFTKSDFISLHCPLTPESRHIINGESLKKMKNDCVLINTGRGALIDAKALVEALKDKQIGGAALDVYEEEEEYFYEDWSTEVIKDDVLARLLMMPNVLISSHQAFLTTEALTAIANTTLNNVKAYIEGKPLENQVCFKCSNN</sequence>
<dbReference type="Pfam" id="PF00389">
    <property type="entry name" value="2-Hacid_dh"/>
    <property type="match status" value="1"/>
</dbReference>
<dbReference type="Pfam" id="PF02826">
    <property type="entry name" value="2-Hacid_dh_C"/>
    <property type="match status" value="1"/>
</dbReference>
<proteinExistence type="inferred from homology"/>
<keyword evidence="2 4" id="KW-0560">Oxidoreductase</keyword>
<evidence type="ECO:0000313" key="7">
    <source>
        <dbReference type="EMBL" id="MBO8458233.1"/>
    </source>
</evidence>
<dbReference type="AlphaFoldDB" id="A0A9D9HQZ6"/>